<name>A0AAN7AYU7_9PEZI</name>
<keyword evidence="5" id="KW-1185">Reference proteome</keyword>
<dbReference type="PROSITE" id="PS50011">
    <property type="entry name" value="PROTEIN_KINASE_DOM"/>
    <property type="match status" value="1"/>
</dbReference>
<dbReference type="InterPro" id="IPR000719">
    <property type="entry name" value="Prot_kinase_dom"/>
</dbReference>
<evidence type="ECO:0000256" key="1">
    <source>
        <dbReference type="SAM" id="MobiDB-lite"/>
    </source>
</evidence>
<dbReference type="SMART" id="SM00248">
    <property type="entry name" value="ANK"/>
    <property type="match status" value="3"/>
</dbReference>
<dbReference type="SUPFAM" id="SSF56112">
    <property type="entry name" value="Protein kinase-like (PK-like)"/>
    <property type="match status" value="1"/>
</dbReference>
<evidence type="ECO:0000313" key="4">
    <source>
        <dbReference type="EMBL" id="KAK4206481.1"/>
    </source>
</evidence>
<accession>A0AAN7AYU7</accession>
<feature type="transmembrane region" description="Helical" evidence="2">
    <location>
        <begin position="1277"/>
        <end position="1297"/>
    </location>
</feature>
<keyword evidence="2" id="KW-0812">Transmembrane</keyword>
<dbReference type="InterPro" id="IPR008271">
    <property type="entry name" value="Ser/Thr_kinase_AS"/>
</dbReference>
<dbReference type="Pfam" id="PF12796">
    <property type="entry name" value="Ank_2"/>
    <property type="match status" value="1"/>
</dbReference>
<reference evidence="4" key="1">
    <citation type="journal article" date="2023" name="Mol. Phylogenet. Evol.">
        <title>Genome-scale phylogeny and comparative genomics of the fungal order Sordariales.</title>
        <authorList>
            <person name="Hensen N."/>
            <person name="Bonometti L."/>
            <person name="Westerberg I."/>
            <person name="Brannstrom I.O."/>
            <person name="Guillou S."/>
            <person name="Cros-Aarteil S."/>
            <person name="Calhoun S."/>
            <person name="Haridas S."/>
            <person name="Kuo A."/>
            <person name="Mondo S."/>
            <person name="Pangilinan J."/>
            <person name="Riley R."/>
            <person name="LaButti K."/>
            <person name="Andreopoulos B."/>
            <person name="Lipzen A."/>
            <person name="Chen C."/>
            <person name="Yan M."/>
            <person name="Daum C."/>
            <person name="Ng V."/>
            <person name="Clum A."/>
            <person name="Steindorff A."/>
            <person name="Ohm R.A."/>
            <person name="Martin F."/>
            <person name="Silar P."/>
            <person name="Natvig D.O."/>
            <person name="Lalanne C."/>
            <person name="Gautier V."/>
            <person name="Ament-Velasquez S.L."/>
            <person name="Kruys A."/>
            <person name="Hutchinson M.I."/>
            <person name="Powell A.J."/>
            <person name="Barry K."/>
            <person name="Miller A.N."/>
            <person name="Grigoriev I.V."/>
            <person name="Debuchy R."/>
            <person name="Gladieux P."/>
            <person name="Hiltunen Thoren M."/>
            <person name="Johannesson H."/>
        </authorList>
    </citation>
    <scope>NUCLEOTIDE SEQUENCE</scope>
    <source>
        <strain evidence="4">PSN293</strain>
    </source>
</reference>
<dbReference type="PANTHER" id="PTHR24359">
    <property type="entry name" value="SERINE/THREONINE-PROTEIN KINASE SBK1"/>
    <property type="match status" value="1"/>
</dbReference>
<feature type="compositionally biased region" description="Acidic residues" evidence="1">
    <location>
        <begin position="898"/>
        <end position="912"/>
    </location>
</feature>
<keyword evidence="2" id="KW-0472">Membrane</keyword>
<dbReference type="PANTHER" id="PTHR24359:SF1">
    <property type="entry name" value="INHIBITOR OF NUCLEAR FACTOR KAPPA-B KINASE EPSILON SUBUNIT HOMOLOG 1-RELATED"/>
    <property type="match status" value="1"/>
</dbReference>
<reference evidence="4" key="2">
    <citation type="submission" date="2023-05" db="EMBL/GenBank/DDBJ databases">
        <authorList>
            <consortium name="Lawrence Berkeley National Laboratory"/>
            <person name="Steindorff A."/>
            <person name="Hensen N."/>
            <person name="Bonometti L."/>
            <person name="Westerberg I."/>
            <person name="Brannstrom I.O."/>
            <person name="Guillou S."/>
            <person name="Cros-Aarteil S."/>
            <person name="Calhoun S."/>
            <person name="Haridas S."/>
            <person name="Kuo A."/>
            <person name="Mondo S."/>
            <person name="Pangilinan J."/>
            <person name="Riley R."/>
            <person name="Labutti K."/>
            <person name="Andreopoulos B."/>
            <person name="Lipzen A."/>
            <person name="Chen C."/>
            <person name="Yanf M."/>
            <person name="Daum C."/>
            <person name="Ng V."/>
            <person name="Clum A."/>
            <person name="Ohm R."/>
            <person name="Martin F."/>
            <person name="Silar P."/>
            <person name="Natvig D."/>
            <person name="Lalanne C."/>
            <person name="Gautier V."/>
            <person name="Ament-Velasquez S.L."/>
            <person name="Kruys A."/>
            <person name="Hutchinson M.I."/>
            <person name="Powell A.J."/>
            <person name="Barry K."/>
            <person name="Miller A.N."/>
            <person name="Grigoriev I.V."/>
            <person name="Debuchy R."/>
            <person name="Gladieux P."/>
            <person name="Thoren M.H."/>
            <person name="Johannesson H."/>
        </authorList>
    </citation>
    <scope>NUCLEOTIDE SEQUENCE</scope>
    <source>
        <strain evidence="4">PSN293</strain>
    </source>
</reference>
<dbReference type="SUPFAM" id="SSF48403">
    <property type="entry name" value="Ankyrin repeat"/>
    <property type="match status" value="1"/>
</dbReference>
<evidence type="ECO:0000259" key="3">
    <source>
        <dbReference type="PROSITE" id="PS50011"/>
    </source>
</evidence>
<feature type="domain" description="Protein kinase" evidence="3">
    <location>
        <begin position="5"/>
        <end position="329"/>
    </location>
</feature>
<dbReference type="EMBL" id="MU858402">
    <property type="protein sequence ID" value="KAK4206481.1"/>
    <property type="molecule type" value="Genomic_DNA"/>
</dbReference>
<dbReference type="SMART" id="SM00220">
    <property type="entry name" value="S_TKc"/>
    <property type="match status" value="1"/>
</dbReference>
<evidence type="ECO:0000256" key="2">
    <source>
        <dbReference type="SAM" id="Phobius"/>
    </source>
</evidence>
<feature type="non-terminal residue" evidence="4">
    <location>
        <position position="1298"/>
    </location>
</feature>
<evidence type="ECO:0000313" key="5">
    <source>
        <dbReference type="Proteomes" id="UP001301769"/>
    </source>
</evidence>
<dbReference type="GO" id="GO:0005524">
    <property type="term" value="F:ATP binding"/>
    <property type="evidence" value="ECO:0007669"/>
    <property type="project" value="InterPro"/>
</dbReference>
<sequence>MQVRTSRGQPFAKGSSFEVSTISAAFTRRSFHVSDEVQRESRIVVVKQSASSIFGNRDGRARNLDSYPAGPNGEHEQSLRGFISELRILSHPPLRNDKNIIRALGIHWDYLETGFPEPVLILEEATMDLREYIEQMRSLPFETKREIALDIARGIVALHSCGIIHGDIKPENVLMTIDEGQDSRPVAKISDFSLSFPDTGETRRLVGATRMYRAPEWQKAAPTSQLKQTDVYSYGLVFADIILGLPYYEDSHVVPRSMRMDRSNYIQSLKDEDEIRRLLYKAIKEKDKSHPDLHLENIPLLGRILDCTLQLNPTERSLSTVLKLLDPGYRPEEVLPSGPNWAGTSNLLTIPSHALQGVSPIIMDHIIDCLRTVSKSPTDPRRGAACMELAICETCGMSNAPTHDSYSGNDPRQDMSRTLTYTLEACHHGHAWAKSIVHTLSSALGVEIPSDHLDSVKDWLVECGSMGSEVALASLRELDQDRYRSTLEEYQARFQGNPTVALPNRIDTKLRDLTASVNNERQDTLFHWIASRGDVDLLRQLSERQAVRPTWPDVNRFRNRQGDTPLICAARAGHYHMCRFLIDTYSADAGIVNTAGENPLHFLSSFPEQFVRIAASCLVRAGASVEAEATGFTGNSYLSPRPMQTSCPLLRAVLLNKPAALGALLETIDSTRLGLQDSGHVGEISRSKQRSLLCWTLRLHNVSILHVLSGSQSTSAVLEEMEDINAWTSDGRRHSLVELCILGSPSPKPDSGFDMPEKFLRMLQHGHEYQAALHGSLSFIHDRRPSLLTSTPRHSSNALSFAIQEGRGDVVSYLTDLREFQTGILHNSRGLDLPKGGLLEVRKHWRALTPARKRWKQAERSQLAKFRHGRYDRDSKGVIERDLPMTRPELQRKRPYSDDSDDEDEGEGDEWYEPDRDLPPEETRMLDLAQLVLACIVYGKRDIFFQLLTGPACHTLLNFDSTPQYPLLLMAIIAQSIHRDIHFAHLLLSLLEQINIPRPRGWAATNLSEELQFGEYFPAWANPLFCSASLRWHQLSRLLMENGASPQSKIYHKSTTRLEGKDVPYRYTTTVMQELIATTENASNEVLELLKCATQSSSPPSQMICYHDMLDILRLYPVNESPPLWGDHHHAYEITTFDLDLSSVLWDAIAEADRVQQAKIAKFSGSAFLVMEAVWRRNLRAVSVLLHDIGLDPNGYDPSPSPALPPPDSNPQMTPLDVVSWTNLVPATHSCPDTADSLKAVDQEIRALLLEFNHTSRTRSAAAHRGTAFSRPLETHLLSSFLFTSFLLPTSFFILLLA</sequence>
<feature type="region of interest" description="Disordered" evidence="1">
    <location>
        <begin position="877"/>
        <end position="919"/>
    </location>
</feature>
<dbReference type="InterPro" id="IPR011009">
    <property type="entry name" value="Kinase-like_dom_sf"/>
</dbReference>
<gene>
    <name evidence="4" type="ORF">QBC37DRAFT_458881</name>
</gene>
<dbReference type="Gene3D" id="1.25.40.20">
    <property type="entry name" value="Ankyrin repeat-containing domain"/>
    <property type="match status" value="1"/>
</dbReference>
<proteinExistence type="predicted"/>
<organism evidence="4 5">
    <name type="scientific">Rhypophila decipiens</name>
    <dbReference type="NCBI Taxonomy" id="261697"/>
    <lineage>
        <taxon>Eukaryota</taxon>
        <taxon>Fungi</taxon>
        <taxon>Dikarya</taxon>
        <taxon>Ascomycota</taxon>
        <taxon>Pezizomycotina</taxon>
        <taxon>Sordariomycetes</taxon>
        <taxon>Sordariomycetidae</taxon>
        <taxon>Sordariales</taxon>
        <taxon>Naviculisporaceae</taxon>
        <taxon>Rhypophila</taxon>
    </lineage>
</organism>
<dbReference type="Proteomes" id="UP001301769">
    <property type="component" value="Unassembled WGS sequence"/>
</dbReference>
<dbReference type="Pfam" id="PF00069">
    <property type="entry name" value="Pkinase"/>
    <property type="match status" value="1"/>
</dbReference>
<keyword evidence="2" id="KW-1133">Transmembrane helix</keyword>
<dbReference type="GO" id="GO:0004674">
    <property type="term" value="F:protein serine/threonine kinase activity"/>
    <property type="evidence" value="ECO:0007669"/>
    <property type="project" value="TreeGrafter"/>
</dbReference>
<dbReference type="Gene3D" id="1.10.510.10">
    <property type="entry name" value="Transferase(Phosphotransferase) domain 1"/>
    <property type="match status" value="1"/>
</dbReference>
<dbReference type="InterPro" id="IPR002110">
    <property type="entry name" value="Ankyrin_rpt"/>
</dbReference>
<comment type="caution">
    <text evidence="4">The sequence shown here is derived from an EMBL/GenBank/DDBJ whole genome shotgun (WGS) entry which is preliminary data.</text>
</comment>
<dbReference type="InterPro" id="IPR036770">
    <property type="entry name" value="Ankyrin_rpt-contain_sf"/>
</dbReference>
<feature type="compositionally biased region" description="Basic and acidic residues" evidence="1">
    <location>
        <begin position="877"/>
        <end position="897"/>
    </location>
</feature>
<dbReference type="PROSITE" id="PS00108">
    <property type="entry name" value="PROTEIN_KINASE_ST"/>
    <property type="match status" value="1"/>
</dbReference>
<protein>
    <recommendedName>
        <fullName evidence="3">Protein kinase domain-containing protein</fullName>
    </recommendedName>
</protein>